<comment type="caution">
    <text evidence="1">The sequence shown here is derived from an EMBL/GenBank/DDBJ whole genome shotgun (WGS) entry which is preliminary data.</text>
</comment>
<organism evidence="1">
    <name type="scientific">mine drainage metagenome</name>
    <dbReference type="NCBI Taxonomy" id="410659"/>
    <lineage>
        <taxon>unclassified sequences</taxon>
        <taxon>metagenomes</taxon>
        <taxon>ecological metagenomes</taxon>
    </lineage>
</organism>
<reference evidence="1" key="1">
    <citation type="submission" date="2016-10" db="EMBL/GenBank/DDBJ databases">
        <title>Sequence of Gallionella enrichment culture.</title>
        <authorList>
            <person name="Poehlein A."/>
            <person name="Muehling M."/>
            <person name="Daniel R."/>
        </authorList>
    </citation>
    <scope>NUCLEOTIDE SEQUENCE</scope>
</reference>
<dbReference type="EMBL" id="MLJW01002591">
    <property type="protein sequence ID" value="OIQ74203.1"/>
    <property type="molecule type" value="Genomic_DNA"/>
</dbReference>
<gene>
    <name evidence="1" type="ORF">GALL_441510</name>
</gene>
<protein>
    <submittedName>
        <fullName evidence="1">Uncharacterized protein</fullName>
    </submittedName>
</protein>
<evidence type="ECO:0000313" key="1">
    <source>
        <dbReference type="EMBL" id="OIQ74203.1"/>
    </source>
</evidence>
<name>A0A1J5Q9N6_9ZZZZ</name>
<sequence>MAHLCLVGQVEQRAIGLGPGEGGDRQWCHEFLGRMGQYRPHLCAAFAQAADQIQRFVGRDTAADDQKDALACQHIGPLALLAEVLGRRAGRHNG</sequence>
<accession>A0A1J5Q9N6</accession>
<dbReference type="AlphaFoldDB" id="A0A1J5Q9N6"/>
<proteinExistence type="predicted"/>